<feature type="region of interest" description="Disordered" evidence="5">
    <location>
        <begin position="168"/>
        <end position="195"/>
    </location>
</feature>
<feature type="transmembrane region" description="Helical" evidence="6">
    <location>
        <begin position="202"/>
        <end position="220"/>
    </location>
</feature>
<evidence type="ECO:0000259" key="7">
    <source>
        <dbReference type="Pfam" id="PF01699"/>
    </source>
</evidence>
<accession>A0ABS1K6D6</accession>
<sequence>MSSWPLWALLLLFVAAAAVVWIAGIQLSKQTDVLDARLHLGSALGGLILLALATNLPEIAITVSAAISGNLGVAVGNILGGIAVQTVVLVVLDAFGTHRGDPLMYRASSLTLVIEAVTVVGVLGVAVAGSQMPSSLVAFHVTPAALLITAVWVVGLLAVQRSQKGLPWHEQGNAPGAQSKPQGHSKDPGDGSKGTKVSTGRAALIFLIAAVATLVAGVVLERSGDAIAGQIGLSGVLFGATFLAVATSLPEISTGLASVKQGDYKLAVSDIFGGNAFLPVLFLVAVLISGKPVLPQAHNTDIYLTALAILLTLVYTMSLIFRPKRRIAGMGADSFIVLVLYLLGVAGLFAVASSS</sequence>
<feature type="transmembrane region" description="Helical" evidence="6">
    <location>
        <begin position="267"/>
        <end position="290"/>
    </location>
</feature>
<evidence type="ECO:0000256" key="4">
    <source>
        <dbReference type="ARBA" id="ARBA00023136"/>
    </source>
</evidence>
<name>A0ABS1K6D6_9MICC</name>
<evidence type="ECO:0000256" key="6">
    <source>
        <dbReference type="SAM" id="Phobius"/>
    </source>
</evidence>
<proteinExistence type="predicted"/>
<feature type="transmembrane region" description="Helical" evidence="6">
    <location>
        <begin position="107"/>
        <end position="130"/>
    </location>
</feature>
<keyword evidence="3 6" id="KW-1133">Transmembrane helix</keyword>
<feature type="transmembrane region" description="Helical" evidence="6">
    <location>
        <begin position="302"/>
        <end position="321"/>
    </location>
</feature>
<evidence type="ECO:0000256" key="1">
    <source>
        <dbReference type="ARBA" id="ARBA00004141"/>
    </source>
</evidence>
<feature type="domain" description="Sodium/calcium exchanger membrane region" evidence="7">
    <location>
        <begin position="10"/>
        <end position="125"/>
    </location>
</feature>
<feature type="domain" description="Sodium/calcium exchanger membrane region" evidence="7">
    <location>
        <begin position="203"/>
        <end position="346"/>
    </location>
</feature>
<keyword evidence="9" id="KW-1185">Reference proteome</keyword>
<comment type="subcellular location">
    <subcellularLocation>
        <location evidence="1">Membrane</location>
        <topology evidence="1">Multi-pass membrane protein</topology>
    </subcellularLocation>
</comment>
<comment type="caution">
    <text evidence="8">The sequence shown here is derived from an EMBL/GenBank/DDBJ whole genome shotgun (WGS) entry which is preliminary data.</text>
</comment>
<dbReference type="InterPro" id="IPR004837">
    <property type="entry name" value="NaCa_Exmemb"/>
</dbReference>
<feature type="transmembrane region" description="Helical" evidence="6">
    <location>
        <begin position="6"/>
        <end position="28"/>
    </location>
</feature>
<evidence type="ECO:0000256" key="3">
    <source>
        <dbReference type="ARBA" id="ARBA00022989"/>
    </source>
</evidence>
<feature type="transmembrane region" description="Helical" evidence="6">
    <location>
        <begin position="73"/>
        <end position="95"/>
    </location>
</feature>
<reference evidence="8 9" key="1">
    <citation type="submission" date="2021-01" db="EMBL/GenBank/DDBJ databases">
        <title>Genome public.</title>
        <authorList>
            <person name="Liu C."/>
            <person name="Sun Q."/>
        </authorList>
    </citation>
    <scope>NUCLEOTIDE SEQUENCE [LARGE SCALE GENOMIC DNA]</scope>
    <source>
        <strain evidence="8 9">JC656</strain>
    </source>
</reference>
<dbReference type="Pfam" id="PF01699">
    <property type="entry name" value="Na_Ca_ex"/>
    <property type="match status" value="2"/>
</dbReference>
<gene>
    <name evidence="8" type="ORF">JJE72_17205</name>
</gene>
<feature type="transmembrane region" description="Helical" evidence="6">
    <location>
        <begin position="40"/>
        <end position="67"/>
    </location>
</feature>
<dbReference type="RefSeq" id="WP_189693682.1">
    <property type="nucleotide sequence ID" value="NZ_BNCM01000006.1"/>
</dbReference>
<organism evidence="8 9">
    <name type="scientific">Sinomonas cellulolyticus</name>
    <dbReference type="NCBI Taxonomy" id="2801916"/>
    <lineage>
        <taxon>Bacteria</taxon>
        <taxon>Bacillati</taxon>
        <taxon>Actinomycetota</taxon>
        <taxon>Actinomycetes</taxon>
        <taxon>Micrococcales</taxon>
        <taxon>Micrococcaceae</taxon>
        <taxon>Sinomonas</taxon>
    </lineage>
</organism>
<keyword evidence="4 6" id="KW-0472">Membrane</keyword>
<evidence type="ECO:0000313" key="9">
    <source>
        <dbReference type="Proteomes" id="UP000639051"/>
    </source>
</evidence>
<evidence type="ECO:0000256" key="5">
    <source>
        <dbReference type="SAM" id="MobiDB-lite"/>
    </source>
</evidence>
<dbReference type="Gene3D" id="1.20.1420.30">
    <property type="entry name" value="NCX, central ion-binding region"/>
    <property type="match status" value="1"/>
</dbReference>
<feature type="transmembrane region" description="Helical" evidence="6">
    <location>
        <begin position="333"/>
        <end position="352"/>
    </location>
</feature>
<keyword evidence="2 6" id="KW-0812">Transmembrane</keyword>
<evidence type="ECO:0000313" key="8">
    <source>
        <dbReference type="EMBL" id="MBL0707234.1"/>
    </source>
</evidence>
<dbReference type="EMBL" id="JAERRC010000046">
    <property type="protein sequence ID" value="MBL0707234.1"/>
    <property type="molecule type" value="Genomic_DNA"/>
</dbReference>
<feature type="transmembrane region" description="Helical" evidence="6">
    <location>
        <begin position="226"/>
        <end position="246"/>
    </location>
</feature>
<protein>
    <submittedName>
        <fullName evidence="8">Sodium:calcium antiporter</fullName>
    </submittedName>
</protein>
<evidence type="ECO:0000256" key="2">
    <source>
        <dbReference type="ARBA" id="ARBA00022692"/>
    </source>
</evidence>
<dbReference type="Proteomes" id="UP000639051">
    <property type="component" value="Unassembled WGS sequence"/>
</dbReference>
<dbReference type="InterPro" id="IPR044880">
    <property type="entry name" value="NCX_ion-bd_dom_sf"/>
</dbReference>
<feature type="transmembrane region" description="Helical" evidence="6">
    <location>
        <begin position="136"/>
        <end position="159"/>
    </location>
</feature>